<dbReference type="STRING" id="1229780.BN381_20080"/>
<evidence type="ECO:0000313" key="3">
    <source>
        <dbReference type="EMBL" id="CCM63256.1"/>
    </source>
</evidence>
<dbReference type="Pfam" id="PF01757">
    <property type="entry name" value="Acyl_transf_3"/>
    <property type="match status" value="1"/>
</dbReference>
<name>R4Z1W9_9ACTN</name>
<dbReference type="EMBL" id="CANL01000012">
    <property type="protein sequence ID" value="CCM63256.1"/>
    <property type="molecule type" value="Genomic_DNA"/>
</dbReference>
<dbReference type="PANTHER" id="PTHR23028">
    <property type="entry name" value="ACETYLTRANSFERASE"/>
    <property type="match status" value="1"/>
</dbReference>
<keyword evidence="1" id="KW-0472">Membrane</keyword>
<organism evidence="3 4">
    <name type="scientific">Candidatus Neomicrothrix parvicella RN1</name>
    <dbReference type="NCBI Taxonomy" id="1229780"/>
    <lineage>
        <taxon>Bacteria</taxon>
        <taxon>Bacillati</taxon>
        <taxon>Actinomycetota</taxon>
        <taxon>Acidimicrobiia</taxon>
        <taxon>Acidimicrobiales</taxon>
        <taxon>Microthrixaceae</taxon>
        <taxon>Candidatus Neomicrothrix</taxon>
    </lineage>
</organism>
<feature type="transmembrane region" description="Helical" evidence="1">
    <location>
        <begin position="147"/>
        <end position="164"/>
    </location>
</feature>
<feature type="transmembrane region" description="Helical" evidence="1">
    <location>
        <begin position="277"/>
        <end position="299"/>
    </location>
</feature>
<feature type="transmembrane region" description="Helical" evidence="1">
    <location>
        <begin position="12"/>
        <end position="30"/>
    </location>
</feature>
<dbReference type="PANTHER" id="PTHR23028:SF53">
    <property type="entry name" value="ACYL_TRANSF_3 DOMAIN-CONTAINING PROTEIN"/>
    <property type="match status" value="1"/>
</dbReference>
<feature type="transmembrane region" description="Helical" evidence="1">
    <location>
        <begin position="350"/>
        <end position="372"/>
    </location>
</feature>
<dbReference type="RefSeq" id="WP_012225585.1">
    <property type="nucleotide sequence ID" value="NZ_HG422565.1"/>
</dbReference>
<dbReference type="OrthoDB" id="5242306at2"/>
<feature type="transmembrane region" description="Helical" evidence="1">
    <location>
        <begin position="42"/>
        <end position="63"/>
    </location>
</feature>
<dbReference type="InterPro" id="IPR050879">
    <property type="entry name" value="Acyltransferase_3"/>
</dbReference>
<reference evidence="3 4" key="1">
    <citation type="journal article" date="2013" name="ISME J.">
        <title>Metabolic model for the filamentous 'Candidatus Microthrix parvicella' based on genomic and metagenomic analyses.</title>
        <authorList>
            <person name="Jon McIlroy S."/>
            <person name="Kristiansen R."/>
            <person name="Albertsen M."/>
            <person name="Michael Karst S."/>
            <person name="Rossetti S."/>
            <person name="Lund Nielsen J."/>
            <person name="Tandoi V."/>
            <person name="James Seviour R."/>
            <person name="Nielsen P.H."/>
        </authorList>
    </citation>
    <scope>NUCLEOTIDE SEQUENCE [LARGE SCALE GENOMIC DNA]</scope>
    <source>
        <strain evidence="3 4">RN1</strain>
    </source>
</reference>
<proteinExistence type="predicted"/>
<dbReference type="eggNOG" id="COG1835">
    <property type="taxonomic scope" value="Bacteria"/>
</dbReference>
<accession>R4Z1W9</accession>
<dbReference type="InterPro" id="IPR002656">
    <property type="entry name" value="Acyl_transf_3_dom"/>
</dbReference>
<feature type="transmembrane region" description="Helical" evidence="1">
    <location>
        <begin position="88"/>
        <end position="110"/>
    </location>
</feature>
<evidence type="ECO:0000259" key="2">
    <source>
        <dbReference type="Pfam" id="PF01757"/>
    </source>
</evidence>
<dbReference type="GO" id="GO:0016747">
    <property type="term" value="F:acyltransferase activity, transferring groups other than amino-acyl groups"/>
    <property type="evidence" value="ECO:0007669"/>
    <property type="project" value="InterPro"/>
</dbReference>
<feature type="transmembrane region" description="Helical" evidence="1">
    <location>
        <begin position="252"/>
        <end position="271"/>
    </location>
</feature>
<evidence type="ECO:0000313" key="4">
    <source>
        <dbReference type="Proteomes" id="UP000018291"/>
    </source>
</evidence>
<gene>
    <name evidence="3" type="ORF">BN381_20080</name>
</gene>
<feature type="transmembrane region" description="Helical" evidence="1">
    <location>
        <begin position="212"/>
        <end position="231"/>
    </location>
</feature>
<dbReference type="GO" id="GO:0009103">
    <property type="term" value="P:lipopolysaccharide biosynthetic process"/>
    <property type="evidence" value="ECO:0007669"/>
    <property type="project" value="TreeGrafter"/>
</dbReference>
<keyword evidence="4" id="KW-1185">Reference proteome</keyword>
<comment type="caution">
    <text evidence="3">The sequence shown here is derived from an EMBL/GenBank/DDBJ whole genome shotgun (WGS) entry which is preliminary data.</text>
</comment>
<feature type="transmembrane region" description="Helical" evidence="1">
    <location>
        <begin position="176"/>
        <end position="200"/>
    </location>
</feature>
<keyword evidence="1" id="KW-1133">Transmembrane helix</keyword>
<dbReference type="HOGENOM" id="CLU_005679_1_3_11"/>
<sequence length="393" mass="43086">MSAARPEPQPQLDAIRGLAVLAVVIGHSISPYLAVTPTVTNRVIIVFGVLLGLSFFPLSAYLLGQPMAAALLSDSSPERFGSFMGRRVARVVPAAWIAVIVSVWVVHSLAAPDGWGEWLVVLGFSQEWRAEWLALGLSPMWTLGIEWLFYLALPLAALCGARALPKAAGPERRARLLMWAIAPMLIIGPAFRLSASVLGYQFMGVGDSVQRWPFAFFDWIGIGLMLAVVRAGLHLGVPMPRPLSWLLERPRVIAGLMIAGLWLTYSTHLALTPGSIALVPSILSSTILPWVSGLGVLALGFTTRDTPWLRVARTPALAWIATVSFGVYLWHWAVLAMLHQKIADLNSWPLMMRAGVLLAISLMLGSLSYYGLERPIADWYSQRRRRLRAQRSA</sequence>
<evidence type="ECO:0000256" key="1">
    <source>
        <dbReference type="SAM" id="Phobius"/>
    </source>
</evidence>
<keyword evidence="1" id="KW-0812">Transmembrane</keyword>
<dbReference type="GO" id="GO:0016020">
    <property type="term" value="C:membrane"/>
    <property type="evidence" value="ECO:0007669"/>
    <property type="project" value="TreeGrafter"/>
</dbReference>
<feature type="domain" description="Acyltransferase 3" evidence="2">
    <location>
        <begin position="11"/>
        <end position="362"/>
    </location>
</feature>
<dbReference type="AlphaFoldDB" id="R4Z1W9"/>
<feature type="transmembrane region" description="Helical" evidence="1">
    <location>
        <begin position="311"/>
        <end position="330"/>
    </location>
</feature>
<protein>
    <recommendedName>
        <fullName evidence="2">Acyltransferase 3 domain-containing protein</fullName>
    </recommendedName>
</protein>
<dbReference type="Proteomes" id="UP000018291">
    <property type="component" value="Unassembled WGS sequence"/>
</dbReference>